<proteinExistence type="predicted"/>
<gene>
    <name evidence="2" type="ORF">JIN84_12980</name>
</gene>
<dbReference type="EMBL" id="JAENIK010000011">
    <property type="protein sequence ID" value="MBK1816533.1"/>
    <property type="molecule type" value="Genomic_DNA"/>
</dbReference>
<evidence type="ECO:0000256" key="1">
    <source>
        <dbReference type="SAM" id="MobiDB-lite"/>
    </source>
</evidence>
<evidence type="ECO:0000313" key="3">
    <source>
        <dbReference type="Proteomes" id="UP000600139"/>
    </source>
</evidence>
<dbReference type="AlphaFoldDB" id="A0A934VAT7"/>
<protein>
    <submittedName>
        <fullName evidence="2">Uncharacterized protein</fullName>
    </submittedName>
</protein>
<feature type="region of interest" description="Disordered" evidence="1">
    <location>
        <begin position="100"/>
        <end position="119"/>
    </location>
</feature>
<feature type="compositionally biased region" description="Basic and acidic residues" evidence="1">
    <location>
        <begin position="100"/>
        <end position="112"/>
    </location>
</feature>
<dbReference type="RefSeq" id="WP_200351466.1">
    <property type="nucleotide sequence ID" value="NZ_BAABHZ010000006.1"/>
</dbReference>
<accession>A0A934VAT7</accession>
<keyword evidence="3" id="KW-1185">Reference proteome</keyword>
<sequence>MSSSHIVTIGGEEVRIGWDQQTARAYNYRASKIGGAPTIRDLSNAKRATAAVTDLLWLVLPPEAAAKYRNPEELFIAIDHDADAATIHAALVAIVADMKTDTEKKSDSKKSPSPELNSD</sequence>
<reference evidence="2" key="1">
    <citation type="submission" date="2021-01" db="EMBL/GenBank/DDBJ databases">
        <title>Modified the classification status of verrucomicrobia.</title>
        <authorList>
            <person name="Feng X."/>
        </authorList>
    </citation>
    <scope>NUCLEOTIDE SEQUENCE</scope>
    <source>
        <strain evidence="2">JCM 18052</strain>
    </source>
</reference>
<organism evidence="2 3">
    <name type="scientific">Luteolibacter yonseiensis</name>
    <dbReference type="NCBI Taxonomy" id="1144680"/>
    <lineage>
        <taxon>Bacteria</taxon>
        <taxon>Pseudomonadati</taxon>
        <taxon>Verrucomicrobiota</taxon>
        <taxon>Verrucomicrobiia</taxon>
        <taxon>Verrucomicrobiales</taxon>
        <taxon>Verrucomicrobiaceae</taxon>
        <taxon>Luteolibacter</taxon>
    </lineage>
</organism>
<dbReference type="Proteomes" id="UP000600139">
    <property type="component" value="Unassembled WGS sequence"/>
</dbReference>
<comment type="caution">
    <text evidence="2">The sequence shown here is derived from an EMBL/GenBank/DDBJ whole genome shotgun (WGS) entry which is preliminary data.</text>
</comment>
<name>A0A934VAT7_9BACT</name>
<evidence type="ECO:0000313" key="2">
    <source>
        <dbReference type="EMBL" id="MBK1816533.1"/>
    </source>
</evidence>